<evidence type="ECO:0000313" key="3">
    <source>
        <dbReference type="Proteomes" id="UP000054516"/>
    </source>
</evidence>
<reference evidence="2" key="1">
    <citation type="submission" date="2016-03" db="EMBL/GenBank/DDBJ databases">
        <title>Draft genome sequence of Rosellinia necatrix.</title>
        <authorList>
            <person name="Kanematsu S."/>
        </authorList>
    </citation>
    <scope>NUCLEOTIDE SEQUENCE [LARGE SCALE GENOMIC DNA]</scope>
    <source>
        <strain evidence="2">W97</strain>
    </source>
</reference>
<accession>A0A1S7UM76</accession>
<dbReference type="EMBL" id="DF977451">
    <property type="protein sequence ID" value="GAP84188.1"/>
    <property type="molecule type" value="Genomic_DNA"/>
</dbReference>
<evidence type="ECO:0000256" key="1">
    <source>
        <dbReference type="SAM" id="MobiDB-lite"/>
    </source>
</evidence>
<dbReference type="Proteomes" id="UP000054516">
    <property type="component" value="Unassembled WGS sequence"/>
</dbReference>
<feature type="compositionally biased region" description="Basic residues" evidence="1">
    <location>
        <begin position="202"/>
        <end position="213"/>
    </location>
</feature>
<feature type="region of interest" description="Disordered" evidence="1">
    <location>
        <begin position="1"/>
        <end position="139"/>
    </location>
</feature>
<feature type="compositionally biased region" description="Basic and acidic residues" evidence="1">
    <location>
        <begin position="56"/>
        <end position="75"/>
    </location>
</feature>
<dbReference type="AlphaFoldDB" id="A0A1S7UM76"/>
<feature type="region of interest" description="Disordered" evidence="1">
    <location>
        <begin position="188"/>
        <end position="244"/>
    </location>
</feature>
<dbReference type="OMA" id="RIMLIER"/>
<name>A0A1S7UM76_ROSNE</name>
<dbReference type="OrthoDB" id="4579481at2759"/>
<sequence>MAKERTKKEKARSREKKVSDDKVTKTRKQKKPAATTSDVSDDESMGGVPVEVESSDPMRLEETESSADKKNTEKSKKSKKKNQAETDGDDGPADGGAMLFSIDTNPTPVDLAAVKTVEVETEENPDKTKPPKGLNRQARRRIKLIEKQRELIKKKMGIPEGSLEQADEVQSALDKWIADLDSKTDARLEKKKARKAKEQARLKNKRGKLLTGRKLKEREKQLKGAEKKAAKKAAKNTGISGNNQ</sequence>
<protein>
    <submittedName>
        <fullName evidence="2">Uncharacterized protein</fullName>
    </submittedName>
</protein>
<proteinExistence type="predicted"/>
<feature type="compositionally biased region" description="Basic and acidic residues" evidence="1">
    <location>
        <begin position="214"/>
        <end position="228"/>
    </location>
</feature>
<organism evidence="2">
    <name type="scientific">Rosellinia necatrix</name>
    <name type="common">White root-rot fungus</name>
    <dbReference type="NCBI Taxonomy" id="77044"/>
    <lineage>
        <taxon>Eukaryota</taxon>
        <taxon>Fungi</taxon>
        <taxon>Dikarya</taxon>
        <taxon>Ascomycota</taxon>
        <taxon>Pezizomycotina</taxon>
        <taxon>Sordariomycetes</taxon>
        <taxon>Xylariomycetidae</taxon>
        <taxon>Xylariales</taxon>
        <taxon>Xylariaceae</taxon>
        <taxon>Rosellinia</taxon>
    </lineage>
</organism>
<gene>
    <name evidence="2" type="ORF">SAMD00023353_0600220</name>
</gene>
<evidence type="ECO:0000313" key="2">
    <source>
        <dbReference type="EMBL" id="GAP84188.1"/>
    </source>
</evidence>
<dbReference type="STRING" id="77044.A0A1S7UM76"/>
<keyword evidence="3" id="KW-1185">Reference proteome</keyword>